<dbReference type="EMBL" id="JAESVG020000010">
    <property type="protein sequence ID" value="KAG8623500.1"/>
    <property type="molecule type" value="Genomic_DNA"/>
</dbReference>
<evidence type="ECO:0000313" key="5">
    <source>
        <dbReference type="Proteomes" id="UP000809789"/>
    </source>
</evidence>
<proteinExistence type="predicted"/>
<dbReference type="Proteomes" id="UP000809789">
    <property type="component" value="Unassembled WGS sequence"/>
</dbReference>
<dbReference type="AlphaFoldDB" id="A0A8K0KX29"/>
<keyword evidence="5" id="KW-1185">Reference proteome</keyword>
<name>A0A8K0KX29_9PEZI</name>
<keyword evidence="2" id="KW-0653">Protein transport</keyword>
<dbReference type="GO" id="GO:0006914">
    <property type="term" value="P:autophagy"/>
    <property type="evidence" value="ECO:0007669"/>
    <property type="project" value="UniProtKB-KW"/>
</dbReference>
<dbReference type="GO" id="GO:0015031">
    <property type="term" value="P:protein transport"/>
    <property type="evidence" value="ECO:0007669"/>
    <property type="project" value="UniProtKB-KW"/>
</dbReference>
<dbReference type="InterPro" id="IPR007135">
    <property type="entry name" value="Atg3/Atg10"/>
</dbReference>
<reference evidence="4" key="1">
    <citation type="submission" date="2021-07" db="EMBL/GenBank/DDBJ databases">
        <title>Elsinoe batatas strain:CRI-CJ2 Genome sequencing and assembly.</title>
        <authorList>
            <person name="Huang L."/>
        </authorList>
    </citation>
    <scope>NUCLEOTIDE SEQUENCE</scope>
    <source>
        <strain evidence="4">CRI-CJ2</strain>
    </source>
</reference>
<accession>A0A8K0KX29</accession>
<evidence type="ECO:0000313" key="4">
    <source>
        <dbReference type="EMBL" id="KAG8623500.1"/>
    </source>
</evidence>
<protein>
    <submittedName>
        <fullName evidence="4">Uncharacterized protein</fullName>
    </submittedName>
</protein>
<keyword evidence="1" id="KW-0833">Ubl conjugation pathway</keyword>
<dbReference type="Pfam" id="PF03987">
    <property type="entry name" value="Autophagy_act_C"/>
    <property type="match status" value="1"/>
</dbReference>
<evidence type="ECO:0000256" key="1">
    <source>
        <dbReference type="ARBA" id="ARBA00022786"/>
    </source>
</evidence>
<evidence type="ECO:0000256" key="2">
    <source>
        <dbReference type="ARBA" id="ARBA00022927"/>
    </source>
</evidence>
<comment type="caution">
    <text evidence="4">The sequence shown here is derived from an EMBL/GenBank/DDBJ whole genome shotgun (WGS) entry which is preliminary data.</text>
</comment>
<organism evidence="4 5">
    <name type="scientific">Elsinoe batatas</name>
    <dbReference type="NCBI Taxonomy" id="2601811"/>
    <lineage>
        <taxon>Eukaryota</taxon>
        <taxon>Fungi</taxon>
        <taxon>Dikarya</taxon>
        <taxon>Ascomycota</taxon>
        <taxon>Pezizomycotina</taxon>
        <taxon>Dothideomycetes</taxon>
        <taxon>Dothideomycetidae</taxon>
        <taxon>Myriangiales</taxon>
        <taxon>Elsinoaceae</taxon>
        <taxon>Elsinoe</taxon>
    </lineage>
</organism>
<dbReference type="OrthoDB" id="4089664at2759"/>
<keyword evidence="2" id="KW-0813">Transport</keyword>
<keyword evidence="3" id="KW-0072">Autophagy</keyword>
<sequence length="170" mass="18773">MVQGRLTISRADFHQAVSKFHELCEGSKDITWSRLQIIQSHGARGLSLSTAIEHTGSIDDYGGEVDVTEADDAEAVVPMRSASTSTMRYDIIRSESYEVPVLYIHSPRLADVGDLMASHRDTRPETPLSYTVKPSQSNFPSQTHVCRIILGQIHLSYSSILAVPQKQSST</sequence>
<evidence type="ECO:0000256" key="3">
    <source>
        <dbReference type="ARBA" id="ARBA00023006"/>
    </source>
</evidence>
<gene>
    <name evidence="4" type="ORF">KVT40_008476</name>
</gene>
<dbReference type="GO" id="GO:0019787">
    <property type="term" value="F:ubiquitin-like protein transferase activity"/>
    <property type="evidence" value="ECO:0007669"/>
    <property type="project" value="InterPro"/>
</dbReference>